<evidence type="ECO:0000313" key="2">
    <source>
        <dbReference type="EMBL" id="MDG2990022.1"/>
    </source>
</evidence>
<accession>A0ABT6EXD2</accession>
<protein>
    <submittedName>
        <fullName evidence="2">AAA family ATPase</fullName>
    </submittedName>
</protein>
<dbReference type="PANTHER" id="PTHR13696">
    <property type="entry name" value="P-LOOP CONTAINING NUCLEOSIDE TRIPHOSPHATE HYDROLASE"/>
    <property type="match status" value="1"/>
</dbReference>
<dbReference type="RefSeq" id="WP_277865942.1">
    <property type="nucleotide sequence ID" value="NZ_JAKKUT010000002.1"/>
</dbReference>
<dbReference type="InterPro" id="IPR025669">
    <property type="entry name" value="AAA_dom"/>
</dbReference>
<dbReference type="EMBL" id="JAKKUT010000002">
    <property type="protein sequence ID" value="MDG2990022.1"/>
    <property type="molecule type" value="Genomic_DNA"/>
</dbReference>
<dbReference type="InterPro" id="IPR050678">
    <property type="entry name" value="DNA_Partitioning_ATPase"/>
</dbReference>
<feature type="domain" description="AAA" evidence="1">
    <location>
        <begin position="174"/>
        <end position="335"/>
    </location>
</feature>
<dbReference type="Gene3D" id="3.40.50.300">
    <property type="entry name" value="P-loop containing nucleotide triphosphate hydrolases"/>
    <property type="match status" value="1"/>
</dbReference>
<dbReference type="CDD" id="cd02042">
    <property type="entry name" value="ParAB_family"/>
    <property type="match status" value="1"/>
</dbReference>
<evidence type="ECO:0000313" key="3">
    <source>
        <dbReference type="Proteomes" id="UP001154265"/>
    </source>
</evidence>
<gene>
    <name evidence="2" type="ORF">L3556_03600</name>
</gene>
<dbReference type="Proteomes" id="UP001154265">
    <property type="component" value="Unassembled WGS sequence"/>
</dbReference>
<dbReference type="Pfam" id="PF13614">
    <property type="entry name" value="AAA_31"/>
    <property type="match status" value="1"/>
</dbReference>
<keyword evidence="3" id="KW-1185">Reference proteome</keyword>
<dbReference type="PANTHER" id="PTHR13696:SF52">
    <property type="entry name" value="PARA FAMILY PROTEIN CT_582"/>
    <property type="match status" value="1"/>
</dbReference>
<dbReference type="SUPFAM" id="SSF52540">
    <property type="entry name" value="P-loop containing nucleoside triphosphate hydrolases"/>
    <property type="match status" value="1"/>
</dbReference>
<name>A0ABT6EXD2_9SYNE</name>
<comment type="caution">
    <text evidence="2">The sequence shown here is derived from an EMBL/GenBank/DDBJ whole genome shotgun (WGS) entry which is preliminary data.</text>
</comment>
<sequence length="461" mass="51524">MPIQLPPIAPDETLEEVICQAFVQPVLYALGFGDRDIIRSFETGAGTVDFAAAYPCADDPPFGDTQKQPYLIVEVKPPAKRSRNTPSQTVPLSLEEGTAHQMRAIAQLKEYLFGPNCQSTQWGLITNGRHLQLFRRHGIVIYPVTPSLEIFPQGMPGVIKQLKQWLQEPPRALTVSVYNNKGGVGKTTTTINLGATLAISNQKVLLIDFDSQGDLSRSLELTPTETCLSQCLTEGDRDIYQTIRPFNLHIKSGQRVKTAHIFDVIPADSHLDHVILQTAIAPDQGMTQLREKIKPLQNDYDYILIDCPTQWLFFSKSGLYASDVVLIPTRHTDLSSLNNAARVIRQFIHGEMRQCRQDGGPLALPIFFNGAPNTGKAIEVAQTEIQEMIAKSSELIPYFWPQKRMGQDNRTVFNLPEYAIIARAAFARVPAVFKDKRVLGFYQNLVTEYFLDIADSNGDRP</sequence>
<proteinExistence type="predicted"/>
<reference evidence="2" key="2">
    <citation type="submission" date="2022-01" db="EMBL/GenBank/DDBJ databases">
        <authorList>
            <person name="Zivanovic Y."/>
            <person name="Moreira D."/>
            <person name="Lopez-Garcia P."/>
        </authorList>
    </citation>
    <scope>NUCLEOTIDE SEQUENCE</scope>
    <source>
        <strain evidence="2">G9</strain>
    </source>
</reference>
<dbReference type="InterPro" id="IPR027417">
    <property type="entry name" value="P-loop_NTPase"/>
</dbReference>
<evidence type="ECO:0000259" key="1">
    <source>
        <dbReference type="Pfam" id="PF13614"/>
    </source>
</evidence>
<organism evidence="2 3">
    <name type="scientific">Candidatus Synechococcus calcipolaris G9</name>
    <dbReference type="NCBI Taxonomy" id="1497997"/>
    <lineage>
        <taxon>Bacteria</taxon>
        <taxon>Bacillati</taxon>
        <taxon>Cyanobacteriota</taxon>
        <taxon>Cyanophyceae</taxon>
        <taxon>Synechococcales</taxon>
        <taxon>Synechococcaceae</taxon>
        <taxon>Synechococcus</taxon>
    </lineage>
</organism>
<reference evidence="2" key="1">
    <citation type="journal article" date="2022" name="Genome Biol. Evol.">
        <title>A New Gene Family Diagnostic for Intracellular Biomineralization of Amorphous Ca Carbonates by Cyanobacteria.</title>
        <authorList>
            <person name="Benzerara K."/>
            <person name="Duprat E."/>
            <person name="Bitard-Feildel T."/>
            <person name="Caumes G."/>
            <person name="Cassier-Chauvat C."/>
            <person name="Chauvat F."/>
            <person name="Dezi M."/>
            <person name="Diop S.I."/>
            <person name="Gaschignard G."/>
            <person name="Gorgen S."/>
            <person name="Gugger M."/>
            <person name="Lopez-Garcia P."/>
            <person name="Millet M."/>
            <person name="Skouri-Panet F."/>
            <person name="Moreira D."/>
            <person name="Callebaut I."/>
        </authorList>
    </citation>
    <scope>NUCLEOTIDE SEQUENCE</scope>
    <source>
        <strain evidence="2">G9</strain>
    </source>
</reference>